<feature type="compositionally biased region" description="Basic residues" evidence="1">
    <location>
        <begin position="293"/>
        <end position="302"/>
    </location>
</feature>
<feature type="region of interest" description="Disordered" evidence="1">
    <location>
        <begin position="235"/>
        <end position="268"/>
    </location>
</feature>
<feature type="region of interest" description="Disordered" evidence="1">
    <location>
        <begin position="115"/>
        <end position="155"/>
    </location>
</feature>
<feature type="compositionally biased region" description="Basic and acidic residues" evidence="1">
    <location>
        <begin position="56"/>
        <end position="94"/>
    </location>
</feature>
<dbReference type="VEuPathDB" id="CryptoDB:Cvel_23473"/>
<accession>A0A0G4GUY6</accession>
<sequence length="417" mass="45138">MRGKGNEGMEPEDVKMTGVEGSGKKVNGRRERDKDIERREAKAETQRVRVLAGTALEDRAPAEKRGRQPRGSEDVGGRAEIKGLARPEKATPDAKVQKFFIATLEGEAVSDTVIRQGSLPQRAPDVNGAGASRVPGGVQRGGSRKSRGEKGKKGGGATFPVCSFFLASSRRSVTPVAPPQRTQALDEDLVSDSDSNFGGSILDEGPVALLGSLPPPLSQPEALFLLSFSSLGSRRQRKGRGFGWDTPPNKRYSTAGEMDKEKEEGEVVEAEVEGEYVYSVEEGGWSLLAPKRLQKSRKSRRKKEGEKDMTFLKSRGRSGQETDLPPPLPPRPLSQAREMVRSRERGEKEGIEGAVRLRPMREILSIRVGGYLRNLSLTCSIGFASSIVGMPQEGGVKGVVGVCKEACITRQSCPLGR</sequence>
<protein>
    <submittedName>
        <fullName evidence="2">Uncharacterized protein</fullName>
    </submittedName>
</protein>
<evidence type="ECO:0000313" key="2">
    <source>
        <dbReference type="EMBL" id="CEM34596.1"/>
    </source>
</evidence>
<evidence type="ECO:0000256" key="1">
    <source>
        <dbReference type="SAM" id="MobiDB-lite"/>
    </source>
</evidence>
<name>A0A0G4GUY6_9ALVE</name>
<feature type="compositionally biased region" description="Basic and acidic residues" evidence="1">
    <location>
        <begin position="28"/>
        <end position="47"/>
    </location>
</feature>
<dbReference type="AlphaFoldDB" id="A0A0G4GUY6"/>
<reference evidence="2" key="1">
    <citation type="submission" date="2014-11" db="EMBL/GenBank/DDBJ databases">
        <authorList>
            <person name="Otto D Thomas"/>
            <person name="Naeem Raeece"/>
        </authorList>
    </citation>
    <scope>NUCLEOTIDE SEQUENCE</scope>
</reference>
<gene>
    <name evidence="2" type="ORF">Cvel_23473</name>
</gene>
<feature type="compositionally biased region" description="Basic and acidic residues" evidence="1">
    <location>
        <begin position="1"/>
        <end position="15"/>
    </location>
</feature>
<proteinExistence type="predicted"/>
<dbReference type="EMBL" id="CDMZ01001572">
    <property type="protein sequence ID" value="CEM34596.1"/>
    <property type="molecule type" value="Genomic_DNA"/>
</dbReference>
<organism evidence="2">
    <name type="scientific">Chromera velia CCMP2878</name>
    <dbReference type="NCBI Taxonomy" id="1169474"/>
    <lineage>
        <taxon>Eukaryota</taxon>
        <taxon>Sar</taxon>
        <taxon>Alveolata</taxon>
        <taxon>Colpodellida</taxon>
        <taxon>Chromeraceae</taxon>
        <taxon>Chromera</taxon>
    </lineage>
</organism>
<feature type="region of interest" description="Disordered" evidence="1">
    <location>
        <begin position="1"/>
        <end position="94"/>
    </location>
</feature>
<feature type="region of interest" description="Disordered" evidence="1">
    <location>
        <begin position="293"/>
        <end position="337"/>
    </location>
</feature>